<dbReference type="Proteomes" id="UP000698963">
    <property type="component" value="Unassembled WGS sequence"/>
</dbReference>
<gene>
    <name evidence="5" type="ORF">K8W16_08315</name>
</gene>
<protein>
    <recommendedName>
        <fullName evidence="4">phosphoglycolate phosphatase</fullName>
        <ecNumber evidence="4">3.1.3.18</ecNumber>
    </recommendedName>
</protein>
<dbReference type="AlphaFoldDB" id="A0A921AXL1"/>
<evidence type="ECO:0000313" key="6">
    <source>
        <dbReference type="Proteomes" id="UP000698963"/>
    </source>
</evidence>
<dbReference type="GO" id="GO:0006281">
    <property type="term" value="P:DNA repair"/>
    <property type="evidence" value="ECO:0007669"/>
    <property type="project" value="TreeGrafter"/>
</dbReference>
<evidence type="ECO:0000256" key="4">
    <source>
        <dbReference type="ARBA" id="ARBA00013078"/>
    </source>
</evidence>
<dbReference type="Pfam" id="PF13419">
    <property type="entry name" value="HAD_2"/>
    <property type="match status" value="1"/>
</dbReference>
<comment type="caution">
    <text evidence="5">The sequence shown here is derived from an EMBL/GenBank/DDBJ whole genome shotgun (WGS) entry which is preliminary data.</text>
</comment>
<evidence type="ECO:0000256" key="3">
    <source>
        <dbReference type="ARBA" id="ARBA00006171"/>
    </source>
</evidence>
<dbReference type="InterPro" id="IPR023214">
    <property type="entry name" value="HAD_sf"/>
</dbReference>
<dbReference type="InterPro" id="IPR050155">
    <property type="entry name" value="HAD-like_hydrolase_sf"/>
</dbReference>
<dbReference type="GO" id="GO:0005829">
    <property type="term" value="C:cytosol"/>
    <property type="evidence" value="ECO:0007669"/>
    <property type="project" value="TreeGrafter"/>
</dbReference>
<organism evidence="5 6">
    <name type="scientific">Mailhella massiliensis</name>
    <dbReference type="NCBI Taxonomy" id="1903261"/>
    <lineage>
        <taxon>Bacteria</taxon>
        <taxon>Pseudomonadati</taxon>
        <taxon>Thermodesulfobacteriota</taxon>
        <taxon>Desulfovibrionia</taxon>
        <taxon>Desulfovibrionales</taxon>
        <taxon>Desulfovibrionaceae</taxon>
        <taxon>Mailhella</taxon>
    </lineage>
</organism>
<dbReference type="SFLD" id="SFLDG01129">
    <property type="entry name" value="C1.5:_HAD__Beta-PGM__Phosphata"/>
    <property type="match status" value="1"/>
</dbReference>
<comment type="pathway">
    <text evidence="2">Organic acid metabolism; glycolate biosynthesis; glycolate from 2-phosphoglycolate: step 1/1.</text>
</comment>
<evidence type="ECO:0000313" key="5">
    <source>
        <dbReference type="EMBL" id="HJD97633.1"/>
    </source>
</evidence>
<proteinExistence type="inferred from homology"/>
<reference evidence="5" key="1">
    <citation type="journal article" date="2021" name="PeerJ">
        <title>Extensive microbial diversity within the chicken gut microbiome revealed by metagenomics and culture.</title>
        <authorList>
            <person name="Gilroy R."/>
            <person name="Ravi A."/>
            <person name="Getino M."/>
            <person name="Pursley I."/>
            <person name="Horton D.L."/>
            <person name="Alikhan N.F."/>
            <person name="Baker D."/>
            <person name="Gharbi K."/>
            <person name="Hall N."/>
            <person name="Watson M."/>
            <person name="Adriaenssens E.M."/>
            <person name="Foster-Nyarko E."/>
            <person name="Jarju S."/>
            <person name="Secka A."/>
            <person name="Antonio M."/>
            <person name="Oren A."/>
            <person name="Chaudhuri R.R."/>
            <person name="La Ragione R."/>
            <person name="Hildebrand F."/>
            <person name="Pallen M.J."/>
        </authorList>
    </citation>
    <scope>NUCLEOTIDE SEQUENCE</scope>
    <source>
        <strain evidence="5">ChiGjej2B2-19336</strain>
    </source>
</reference>
<keyword evidence="5" id="KW-0378">Hydrolase</keyword>
<dbReference type="InterPro" id="IPR041492">
    <property type="entry name" value="HAD_2"/>
</dbReference>
<name>A0A921AXL1_9BACT</name>
<reference evidence="5" key="2">
    <citation type="submission" date="2021-09" db="EMBL/GenBank/DDBJ databases">
        <authorList>
            <person name="Gilroy R."/>
        </authorList>
    </citation>
    <scope>NUCLEOTIDE SEQUENCE</scope>
    <source>
        <strain evidence="5">ChiGjej2B2-19336</strain>
    </source>
</reference>
<dbReference type="PANTHER" id="PTHR43434">
    <property type="entry name" value="PHOSPHOGLYCOLATE PHOSPHATASE"/>
    <property type="match status" value="1"/>
</dbReference>
<dbReference type="SUPFAM" id="SSF56784">
    <property type="entry name" value="HAD-like"/>
    <property type="match status" value="1"/>
</dbReference>
<dbReference type="RefSeq" id="WP_304122678.1">
    <property type="nucleotide sequence ID" value="NZ_DYZA01000167.1"/>
</dbReference>
<evidence type="ECO:0000256" key="1">
    <source>
        <dbReference type="ARBA" id="ARBA00000830"/>
    </source>
</evidence>
<comment type="similarity">
    <text evidence="3">Belongs to the HAD-like hydrolase superfamily. CbbY/CbbZ/Gph/YieH family.</text>
</comment>
<dbReference type="Gene3D" id="1.10.150.240">
    <property type="entry name" value="Putative phosphatase, domain 2"/>
    <property type="match status" value="1"/>
</dbReference>
<dbReference type="EMBL" id="DYZA01000167">
    <property type="protein sequence ID" value="HJD97633.1"/>
    <property type="molecule type" value="Genomic_DNA"/>
</dbReference>
<dbReference type="InterPro" id="IPR023198">
    <property type="entry name" value="PGP-like_dom2"/>
</dbReference>
<accession>A0A921AXL1</accession>
<comment type="catalytic activity">
    <reaction evidence="1">
        <text>2-phosphoglycolate + H2O = glycolate + phosphate</text>
        <dbReference type="Rhea" id="RHEA:14369"/>
        <dbReference type="ChEBI" id="CHEBI:15377"/>
        <dbReference type="ChEBI" id="CHEBI:29805"/>
        <dbReference type="ChEBI" id="CHEBI:43474"/>
        <dbReference type="ChEBI" id="CHEBI:58033"/>
        <dbReference type="EC" id="3.1.3.18"/>
    </reaction>
</comment>
<dbReference type="SFLD" id="SFLDS00003">
    <property type="entry name" value="Haloacid_Dehalogenase"/>
    <property type="match status" value="1"/>
</dbReference>
<dbReference type="Gene3D" id="3.40.50.1000">
    <property type="entry name" value="HAD superfamily/HAD-like"/>
    <property type="match status" value="1"/>
</dbReference>
<dbReference type="InterPro" id="IPR036412">
    <property type="entry name" value="HAD-like_sf"/>
</dbReference>
<evidence type="ECO:0000256" key="2">
    <source>
        <dbReference type="ARBA" id="ARBA00004818"/>
    </source>
</evidence>
<dbReference type="EC" id="3.1.3.18" evidence="4"/>
<dbReference type="GO" id="GO:0008967">
    <property type="term" value="F:phosphoglycolate phosphatase activity"/>
    <property type="evidence" value="ECO:0007669"/>
    <property type="project" value="UniProtKB-EC"/>
</dbReference>
<sequence>MPHLCAPELAGWILEQCNGLPSGIIFDCDGVVIDSREANITYYNYLRAYLGLPNLTREQEDFVQAATVRQAMDAIFPKPLQPLLRDAARRISYVRDIMPHIACYPGLHEVLDFCRGKGLRLAMNTNRTDGMDMLLDTCRLHGYFDPIVMASHVARPKPAPDGALLILRQWNIPPRRLLFLGDSASDKGAAGGADIPFLAFQTEGLAEAAVEGFPTLLEALKSLPV</sequence>
<dbReference type="PANTHER" id="PTHR43434:SF1">
    <property type="entry name" value="PHOSPHOGLYCOLATE PHOSPHATASE"/>
    <property type="match status" value="1"/>
</dbReference>